<dbReference type="Proteomes" id="UP000317593">
    <property type="component" value="Unassembled WGS sequence"/>
</dbReference>
<dbReference type="EMBL" id="FXTH01000004">
    <property type="protein sequence ID" value="SMO50985.1"/>
    <property type="molecule type" value="Genomic_DNA"/>
</dbReference>
<keyword evidence="5" id="KW-1185">Reference proteome</keyword>
<keyword evidence="1" id="KW-0677">Repeat</keyword>
<dbReference type="PANTHER" id="PTHR48108">
    <property type="entry name" value="CBS DOMAIN-CONTAINING PROTEIN CBSX2, CHLOROPLASTIC"/>
    <property type="match status" value="1"/>
</dbReference>
<evidence type="ECO:0000259" key="3">
    <source>
        <dbReference type="PROSITE" id="PS51371"/>
    </source>
</evidence>
<feature type="domain" description="CBS" evidence="3">
    <location>
        <begin position="68"/>
        <end position="126"/>
    </location>
</feature>
<name>A0A521BV78_9BACT</name>
<accession>A0A521BV78</accession>
<evidence type="ECO:0000313" key="4">
    <source>
        <dbReference type="EMBL" id="SMO50985.1"/>
    </source>
</evidence>
<dbReference type="AlphaFoldDB" id="A0A521BV78"/>
<evidence type="ECO:0000256" key="1">
    <source>
        <dbReference type="ARBA" id="ARBA00022737"/>
    </source>
</evidence>
<dbReference type="Gene3D" id="3.10.580.10">
    <property type="entry name" value="CBS-domain"/>
    <property type="match status" value="1"/>
</dbReference>
<dbReference type="CDD" id="cd02205">
    <property type="entry name" value="CBS_pair_SF"/>
    <property type="match status" value="1"/>
</dbReference>
<feature type="domain" description="CBS" evidence="3">
    <location>
        <begin position="8"/>
        <end position="67"/>
    </location>
</feature>
<dbReference type="InterPro" id="IPR051462">
    <property type="entry name" value="CBS_domain-containing"/>
</dbReference>
<evidence type="ECO:0000256" key="2">
    <source>
        <dbReference type="PROSITE-ProRule" id="PRU00703"/>
    </source>
</evidence>
<dbReference type="RefSeq" id="WP_142713589.1">
    <property type="nucleotide sequence ID" value="NZ_FXTH01000004.1"/>
</dbReference>
<evidence type="ECO:0000313" key="5">
    <source>
        <dbReference type="Proteomes" id="UP000317593"/>
    </source>
</evidence>
<sequence>MLVKKKLITSKFKPLNGTDTIQTVKERMDQEGVQTLPVIDSTTHTLIGEVSYHALETAESGNSVSDIDLQDPIKLYWGQHVFEAARLMLQYERKLLPVVDEDWKLLGVIEKDEVLNVLPRMLNITEPGSVITVVLDRMDFSITEIVNIMEREGAKILGLTVEKSEESAQTIELSFKIDLQDVSRVAAALRRYDYVISTNSENEIFNQDLETRADELLKFIDM</sequence>
<dbReference type="OrthoDB" id="1523762at2"/>
<protein>
    <submittedName>
        <fullName evidence="4">CBS domain-containing protein</fullName>
    </submittedName>
</protein>
<dbReference type="PANTHER" id="PTHR48108:SF28">
    <property type="entry name" value="CBS DOMAIN-CONTAINING PROTEIN"/>
    <property type="match status" value="1"/>
</dbReference>
<dbReference type="Pfam" id="PF00571">
    <property type="entry name" value="CBS"/>
    <property type="match status" value="2"/>
</dbReference>
<proteinExistence type="predicted"/>
<dbReference type="SUPFAM" id="SSF54631">
    <property type="entry name" value="CBS-domain pair"/>
    <property type="match status" value="1"/>
</dbReference>
<reference evidence="4 5" key="1">
    <citation type="submission" date="2017-05" db="EMBL/GenBank/DDBJ databases">
        <authorList>
            <person name="Varghese N."/>
            <person name="Submissions S."/>
        </authorList>
    </citation>
    <scope>NUCLEOTIDE SEQUENCE [LARGE SCALE GENOMIC DNA]</scope>
    <source>
        <strain evidence="4 5">DSM 21194</strain>
    </source>
</reference>
<dbReference type="SMART" id="SM00116">
    <property type="entry name" value="CBS"/>
    <property type="match status" value="2"/>
</dbReference>
<gene>
    <name evidence="4" type="ORF">SAMN06265218_10466</name>
</gene>
<dbReference type="InterPro" id="IPR046342">
    <property type="entry name" value="CBS_dom_sf"/>
</dbReference>
<keyword evidence="2" id="KW-0129">CBS domain</keyword>
<organism evidence="4 5">
    <name type="scientific">Fodinibius sediminis</name>
    <dbReference type="NCBI Taxonomy" id="1214077"/>
    <lineage>
        <taxon>Bacteria</taxon>
        <taxon>Pseudomonadati</taxon>
        <taxon>Balneolota</taxon>
        <taxon>Balneolia</taxon>
        <taxon>Balneolales</taxon>
        <taxon>Balneolaceae</taxon>
        <taxon>Fodinibius</taxon>
    </lineage>
</organism>
<dbReference type="PROSITE" id="PS51371">
    <property type="entry name" value="CBS"/>
    <property type="match status" value="2"/>
</dbReference>
<dbReference type="InterPro" id="IPR000644">
    <property type="entry name" value="CBS_dom"/>
</dbReference>